<evidence type="ECO:0000313" key="2">
    <source>
        <dbReference type="EMBL" id="QHT67371.1"/>
    </source>
</evidence>
<protein>
    <submittedName>
        <fullName evidence="2">VOC family protein</fullName>
    </submittedName>
</protein>
<feature type="domain" description="VOC" evidence="1">
    <location>
        <begin position="26"/>
        <end position="172"/>
    </location>
</feature>
<evidence type="ECO:0000259" key="1">
    <source>
        <dbReference type="PROSITE" id="PS51819"/>
    </source>
</evidence>
<organism evidence="2 3">
    <name type="scientific">Rhodocytophaga rosea</name>
    <dbReference type="NCBI Taxonomy" id="2704465"/>
    <lineage>
        <taxon>Bacteria</taxon>
        <taxon>Pseudomonadati</taxon>
        <taxon>Bacteroidota</taxon>
        <taxon>Cytophagia</taxon>
        <taxon>Cytophagales</taxon>
        <taxon>Rhodocytophagaceae</taxon>
        <taxon>Rhodocytophaga</taxon>
    </lineage>
</organism>
<dbReference type="InterPro" id="IPR029068">
    <property type="entry name" value="Glyas_Bleomycin-R_OHBP_Dase"/>
</dbReference>
<reference evidence="2 3" key="1">
    <citation type="submission" date="2020-01" db="EMBL/GenBank/DDBJ databases">
        <authorList>
            <person name="Kim M.K."/>
        </authorList>
    </citation>
    <scope>NUCLEOTIDE SEQUENCE [LARGE SCALE GENOMIC DNA]</scope>
    <source>
        <strain evidence="2 3">172606-1</strain>
    </source>
</reference>
<gene>
    <name evidence="2" type="ORF">GXP67_12360</name>
</gene>
<dbReference type="AlphaFoldDB" id="A0A6C0GH38"/>
<dbReference type="KEGG" id="rhoz:GXP67_12360"/>
<dbReference type="PROSITE" id="PS51819">
    <property type="entry name" value="VOC"/>
    <property type="match status" value="1"/>
</dbReference>
<dbReference type="CDD" id="cd06587">
    <property type="entry name" value="VOC"/>
    <property type="match status" value="1"/>
</dbReference>
<dbReference type="Proteomes" id="UP000480178">
    <property type="component" value="Chromosome"/>
</dbReference>
<dbReference type="InterPro" id="IPR037523">
    <property type="entry name" value="VOC_core"/>
</dbReference>
<sequence length="172" mass="19517">MKNVLLTGILIVSLLTIIFGFKRSKSMVHTVDIGVVVTDLEKSLEFYTHILGMEQTGTWRSSREMSTKYDVNSGKAFDIIDLKLDCDGYILKYKLNKTEGNIPKETVASGKEYYGFEKIGSRYLTINVESIDPFIKRMKENHIRYKLVTLPNGHRVVLLHDPDGALLELASD</sequence>
<evidence type="ECO:0000313" key="3">
    <source>
        <dbReference type="Proteomes" id="UP000480178"/>
    </source>
</evidence>
<dbReference type="Gene3D" id="3.10.180.10">
    <property type="entry name" value="2,3-Dihydroxybiphenyl 1,2-Dioxygenase, domain 1"/>
    <property type="match status" value="1"/>
</dbReference>
<dbReference type="Pfam" id="PF00903">
    <property type="entry name" value="Glyoxalase"/>
    <property type="match status" value="1"/>
</dbReference>
<dbReference type="SUPFAM" id="SSF54593">
    <property type="entry name" value="Glyoxalase/Bleomycin resistance protein/Dihydroxybiphenyl dioxygenase"/>
    <property type="match status" value="1"/>
</dbReference>
<keyword evidence="3" id="KW-1185">Reference proteome</keyword>
<dbReference type="RefSeq" id="WP_162443403.1">
    <property type="nucleotide sequence ID" value="NZ_CP048222.1"/>
</dbReference>
<name>A0A6C0GH38_9BACT</name>
<dbReference type="InterPro" id="IPR004360">
    <property type="entry name" value="Glyas_Fos-R_dOase_dom"/>
</dbReference>
<accession>A0A6C0GH38</accession>
<dbReference type="EMBL" id="CP048222">
    <property type="protein sequence ID" value="QHT67371.1"/>
    <property type="molecule type" value="Genomic_DNA"/>
</dbReference>
<proteinExistence type="predicted"/>